<dbReference type="OrthoDB" id="1272747at2"/>
<sequence length="74" mass="8334">MTTITINNPNNFSLATLKKLLQSLDIEVVKIESEEEEIPAEHLPSIQKGLEELKQGLGKDSTEIRNKAREICSR</sequence>
<accession>A0A0J7J142</accession>
<reference evidence="1 2" key="1">
    <citation type="journal article" date="2004" name="Int. J. Syst. Evol. Microbiol.">
        <title>Kaistella koreensis gen. nov., sp. nov., a novel member of the Chryseobacterium-Bergeyella-Riemerella branch.</title>
        <authorList>
            <person name="Kim M.K."/>
            <person name="Im W.T."/>
            <person name="Shin Y.K."/>
            <person name="Lim J.H."/>
            <person name="Kim S.H."/>
            <person name="Lee B.C."/>
            <person name="Park M.Y."/>
            <person name="Lee K.Y."/>
            <person name="Lee S.T."/>
        </authorList>
    </citation>
    <scope>NUCLEOTIDE SEQUENCE [LARGE SCALE GENOMIC DNA]</scope>
    <source>
        <strain evidence="1 2">CCUG 49689</strain>
    </source>
</reference>
<gene>
    <name evidence="1" type="ORF">ACM44_06135</name>
</gene>
<evidence type="ECO:0000313" key="2">
    <source>
        <dbReference type="Proteomes" id="UP000035900"/>
    </source>
</evidence>
<organism evidence="1 2">
    <name type="scientific">Chryseobacterium koreense CCUG 49689</name>
    <dbReference type="NCBI Taxonomy" id="1304281"/>
    <lineage>
        <taxon>Bacteria</taxon>
        <taxon>Pseudomonadati</taxon>
        <taxon>Bacteroidota</taxon>
        <taxon>Flavobacteriia</taxon>
        <taxon>Flavobacteriales</taxon>
        <taxon>Weeksellaceae</taxon>
        <taxon>Chryseobacterium group</taxon>
        <taxon>Chryseobacterium</taxon>
    </lineage>
</organism>
<dbReference type="RefSeq" id="WP_048499131.1">
    <property type="nucleotide sequence ID" value="NZ_LFNG01000006.1"/>
</dbReference>
<dbReference type="PATRIC" id="fig|1304281.5.peg.1314"/>
<evidence type="ECO:0000313" key="1">
    <source>
        <dbReference type="EMBL" id="KMQ71786.1"/>
    </source>
</evidence>
<proteinExistence type="predicted"/>
<protein>
    <submittedName>
        <fullName evidence="1">Uncharacterized protein</fullName>
    </submittedName>
</protein>
<dbReference type="STRING" id="1304281.ACM44_06135"/>
<comment type="caution">
    <text evidence="1">The sequence shown here is derived from an EMBL/GenBank/DDBJ whole genome shotgun (WGS) entry which is preliminary data.</text>
</comment>
<name>A0A0J7J142_9FLAO</name>
<dbReference type="Proteomes" id="UP000035900">
    <property type="component" value="Unassembled WGS sequence"/>
</dbReference>
<dbReference type="AlphaFoldDB" id="A0A0J7J142"/>
<keyword evidence="2" id="KW-1185">Reference proteome</keyword>
<dbReference type="EMBL" id="LFNG01000006">
    <property type="protein sequence ID" value="KMQ71786.1"/>
    <property type="molecule type" value="Genomic_DNA"/>
</dbReference>